<organism evidence="10">
    <name type="scientific">Arundo donax</name>
    <name type="common">Giant reed</name>
    <name type="synonym">Donax arundinaceus</name>
    <dbReference type="NCBI Taxonomy" id="35708"/>
    <lineage>
        <taxon>Eukaryota</taxon>
        <taxon>Viridiplantae</taxon>
        <taxon>Streptophyta</taxon>
        <taxon>Embryophyta</taxon>
        <taxon>Tracheophyta</taxon>
        <taxon>Spermatophyta</taxon>
        <taxon>Magnoliopsida</taxon>
        <taxon>Liliopsida</taxon>
        <taxon>Poales</taxon>
        <taxon>Poaceae</taxon>
        <taxon>PACMAD clade</taxon>
        <taxon>Arundinoideae</taxon>
        <taxon>Arundineae</taxon>
        <taxon>Arundo</taxon>
    </lineage>
</organism>
<dbReference type="PROSITE" id="PS00108">
    <property type="entry name" value="PROTEIN_KINASE_ST"/>
    <property type="match status" value="1"/>
</dbReference>
<evidence type="ECO:0000313" key="10">
    <source>
        <dbReference type="EMBL" id="JAD84652.1"/>
    </source>
</evidence>
<dbReference type="AlphaFoldDB" id="A0A0A9DLM9"/>
<evidence type="ECO:0000256" key="6">
    <source>
        <dbReference type="ARBA" id="ARBA00022840"/>
    </source>
</evidence>
<evidence type="ECO:0000256" key="1">
    <source>
        <dbReference type="ARBA" id="ARBA00012513"/>
    </source>
</evidence>
<evidence type="ECO:0000256" key="3">
    <source>
        <dbReference type="ARBA" id="ARBA00022679"/>
    </source>
</evidence>
<evidence type="ECO:0000256" key="4">
    <source>
        <dbReference type="ARBA" id="ARBA00022741"/>
    </source>
</evidence>
<dbReference type="GO" id="GO:0005886">
    <property type="term" value="C:plasma membrane"/>
    <property type="evidence" value="ECO:0007669"/>
    <property type="project" value="TreeGrafter"/>
</dbReference>
<name>A0A0A9DLM9_ARUDO</name>
<evidence type="ECO:0000256" key="8">
    <source>
        <dbReference type="ARBA" id="ARBA00048679"/>
    </source>
</evidence>
<dbReference type="InterPro" id="IPR008271">
    <property type="entry name" value="Ser/Thr_kinase_AS"/>
</dbReference>
<reference evidence="10" key="2">
    <citation type="journal article" date="2015" name="Data Brief">
        <title>Shoot transcriptome of the giant reed, Arundo donax.</title>
        <authorList>
            <person name="Barrero R.A."/>
            <person name="Guerrero F.D."/>
            <person name="Moolhuijzen P."/>
            <person name="Goolsby J.A."/>
            <person name="Tidwell J."/>
            <person name="Bellgard S.E."/>
            <person name="Bellgard M.I."/>
        </authorList>
    </citation>
    <scope>NUCLEOTIDE SEQUENCE</scope>
    <source>
        <tissue evidence="10">Shoot tissue taken approximately 20 cm above the soil surface</tissue>
    </source>
</reference>
<dbReference type="Gene3D" id="1.10.510.10">
    <property type="entry name" value="Transferase(Phosphotransferase) domain 1"/>
    <property type="match status" value="1"/>
</dbReference>
<dbReference type="FunFam" id="1.10.510.10:FF:001023">
    <property type="entry name" value="Os07g0541700 protein"/>
    <property type="match status" value="1"/>
</dbReference>
<proteinExistence type="predicted"/>
<evidence type="ECO:0000259" key="9">
    <source>
        <dbReference type="PROSITE" id="PS50011"/>
    </source>
</evidence>
<keyword evidence="5" id="KW-0418">Kinase</keyword>
<evidence type="ECO:0000256" key="7">
    <source>
        <dbReference type="ARBA" id="ARBA00047899"/>
    </source>
</evidence>
<dbReference type="PROSITE" id="PS50011">
    <property type="entry name" value="PROTEIN_KINASE_DOM"/>
    <property type="match status" value="1"/>
</dbReference>
<dbReference type="PANTHER" id="PTHR27002">
    <property type="entry name" value="RECEPTOR-LIKE SERINE/THREONINE-PROTEIN KINASE SD1-8"/>
    <property type="match status" value="1"/>
</dbReference>
<evidence type="ECO:0000256" key="5">
    <source>
        <dbReference type="ARBA" id="ARBA00022777"/>
    </source>
</evidence>
<comment type="catalytic activity">
    <reaction evidence="7">
        <text>L-threonyl-[protein] + ATP = O-phospho-L-threonyl-[protein] + ADP + H(+)</text>
        <dbReference type="Rhea" id="RHEA:46608"/>
        <dbReference type="Rhea" id="RHEA-COMP:11060"/>
        <dbReference type="Rhea" id="RHEA-COMP:11605"/>
        <dbReference type="ChEBI" id="CHEBI:15378"/>
        <dbReference type="ChEBI" id="CHEBI:30013"/>
        <dbReference type="ChEBI" id="CHEBI:30616"/>
        <dbReference type="ChEBI" id="CHEBI:61977"/>
        <dbReference type="ChEBI" id="CHEBI:456216"/>
        <dbReference type="EC" id="2.7.11.1"/>
    </reaction>
</comment>
<sequence length="171" mass="18888">MLYLHEDSLLKVVHRDLKASNVLLDDKMSPKISDFGMAKIFEDDTDGINTGRVVGTYGYLAPEFALDGVFSVKSDVFNFGVLVLEILSGQRNGALYLEEHQQSLIQDAWELWTESCGPKITRLSSWTRPLGDHTRRRRHGGAIMLACSACRRTPTSGQTCPTSCSCSSATT</sequence>
<keyword evidence="4" id="KW-0547">Nucleotide-binding</keyword>
<keyword evidence="3" id="KW-0808">Transferase</keyword>
<evidence type="ECO:0000256" key="2">
    <source>
        <dbReference type="ARBA" id="ARBA00022527"/>
    </source>
</evidence>
<dbReference type="EC" id="2.7.11.1" evidence="1"/>
<dbReference type="Pfam" id="PF00069">
    <property type="entry name" value="Pkinase"/>
    <property type="match status" value="1"/>
</dbReference>
<dbReference type="InterPro" id="IPR011009">
    <property type="entry name" value="Kinase-like_dom_sf"/>
</dbReference>
<feature type="domain" description="Protein kinase" evidence="9">
    <location>
        <begin position="1"/>
        <end position="171"/>
    </location>
</feature>
<dbReference type="GO" id="GO:0004674">
    <property type="term" value="F:protein serine/threonine kinase activity"/>
    <property type="evidence" value="ECO:0007669"/>
    <property type="project" value="UniProtKB-KW"/>
</dbReference>
<reference evidence="10" key="1">
    <citation type="submission" date="2014-09" db="EMBL/GenBank/DDBJ databases">
        <authorList>
            <person name="Magalhaes I.L.F."/>
            <person name="Oliveira U."/>
            <person name="Santos F.R."/>
            <person name="Vidigal T.H.D.A."/>
            <person name="Brescovit A.D."/>
            <person name="Santos A.J."/>
        </authorList>
    </citation>
    <scope>NUCLEOTIDE SEQUENCE</scope>
    <source>
        <tissue evidence="10">Shoot tissue taken approximately 20 cm above the soil surface</tissue>
    </source>
</reference>
<accession>A0A0A9DLM9</accession>
<dbReference type="EMBL" id="GBRH01213243">
    <property type="protein sequence ID" value="JAD84652.1"/>
    <property type="molecule type" value="Transcribed_RNA"/>
</dbReference>
<comment type="catalytic activity">
    <reaction evidence="8">
        <text>L-seryl-[protein] + ATP = O-phospho-L-seryl-[protein] + ADP + H(+)</text>
        <dbReference type="Rhea" id="RHEA:17989"/>
        <dbReference type="Rhea" id="RHEA-COMP:9863"/>
        <dbReference type="Rhea" id="RHEA-COMP:11604"/>
        <dbReference type="ChEBI" id="CHEBI:15378"/>
        <dbReference type="ChEBI" id="CHEBI:29999"/>
        <dbReference type="ChEBI" id="CHEBI:30616"/>
        <dbReference type="ChEBI" id="CHEBI:83421"/>
        <dbReference type="ChEBI" id="CHEBI:456216"/>
        <dbReference type="EC" id="2.7.11.1"/>
    </reaction>
</comment>
<keyword evidence="6" id="KW-0067">ATP-binding</keyword>
<dbReference type="GO" id="GO:0005524">
    <property type="term" value="F:ATP binding"/>
    <property type="evidence" value="ECO:0007669"/>
    <property type="project" value="UniProtKB-KW"/>
</dbReference>
<dbReference type="PANTHER" id="PTHR27002:SF396">
    <property type="entry name" value="OS06G0496800 PROTEIN"/>
    <property type="match status" value="1"/>
</dbReference>
<dbReference type="SUPFAM" id="SSF56112">
    <property type="entry name" value="Protein kinase-like (PK-like)"/>
    <property type="match status" value="1"/>
</dbReference>
<keyword evidence="2" id="KW-0723">Serine/threonine-protein kinase</keyword>
<dbReference type="InterPro" id="IPR000719">
    <property type="entry name" value="Prot_kinase_dom"/>
</dbReference>
<protein>
    <recommendedName>
        <fullName evidence="1">non-specific serine/threonine protein kinase</fullName>
        <ecNumber evidence="1">2.7.11.1</ecNumber>
    </recommendedName>
</protein>